<keyword evidence="9" id="KW-1185">Reference proteome</keyword>
<evidence type="ECO:0000313" key="9">
    <source>
        <dbReference type="Proteomes" id="UP000076738"/>
    </source>
</evidence>
<dbReference type="Proteomes" id="UP000076738">
    <property type="component" value="Unassembled WGS sequence"/>
</dbReference>
<keyword evidence="5" id="KW-0119">Carbohydrate metabolism</keyword>
<keyword evidence="4 8" id="KW-0378">Hydrolase</keyword>
<dbReference type="Gene3D" id="2.60.40.1180">
    <property type="entry name" value="Golgi alpha-mannosidase II"/>
    <property type="match status" value="1"/>
</dbReference>
<organism evidence="8 9">
    <name type="scientific">Calocera viscosa (strain TUFC12733)</name>
    <dbReference type="NCBI Taxonomy" id="1330018"/>
    <lineage>
        <taxon>Eukaryota</taxon>
        <taxon>Fungi</taxon>
        <taxon>Dikarya</taxon>
        <taxon>Basidiomycota</taxon>
        <taxon>Agaricomycotina</taxon>
        <taxon>Dacrymycetes</taxon>
        <taxon>Dacrymycetales</taxon>
        <taxon>Dacrymycetaceae</taxon>
        <taxon>Calocera</taxon>
    </lineage>
</organism>
<dbReference type="GO" id="GO:0005509">
    <property type="term" value="F:calcium ion binding"/>
    <property type="evidence" value="ECO:0007669"/>
    <property type="project" value="InterPro"/>
</dbReference>
<evidence type="ECO:0000259" key="7">
    <source>
        <dbReference type="SMART" id="SM00642"/>
    </source>
</evidence>
<feature type="domain" description="Glycosyl hydrolase family 13 catalytic" evidence="7">
    <location>
        <begin position="16"/>
        <end position="402"/>
    </location>
</feature>
<dbReference type="SMART" id="SM00642">
    <property type="entry name" value="Aamy"/>
    <property type="match status" value="1"/>
</dbReference>
<dbReference type="PANTHER" id="PTHR43447">
    <property type="entry name" value="ALPHA-AMYLASE"/>
    <property type="match status" value="1"/>
</dbReference>
<dbReference type="InterPro" id="IPR017853">
    <property type="entry name" value="GH"/>
</dbReference>
<evidence type="ECO:0000313" key="8">
    <source>
        <dbReference type="EMBL" id="KZO91076.1"/>
    </source>
</evidence>
<dbReference type="Pfam" id="PF00128">
    <property type="entry name" value="Alpha-amylase"/>
    <property type="match status" value="1"/>
</dbReference>
<evidence type="ECO:0000256" key="2">
    <source>
        <dbReference type="ARBA" id="ARBA00008061"/>
    </source>
</evidence>
<evidence type="ECO:0000256" key="1">
    <source>
        <dbReference type="ARBA" id="ARBA00001913"/>
    </source>
</evidence>
<keyword evidence="6" id="KW-0326">Glycosidase</keyword>
<sequence>MSHHANAAYSGVEGNHTMMQAFEWYCEGGGVHWRKLKDLVPTLADMGLTALWLPPPTKAAGQNSVGYDIYDIYDLGEFDQKGGKRTNWGTKEELIDLIATAKKAGIVCYVDAVLNHRFGADRAEEFAVTEVAEDDRTKEITGLYDIEGWTGFDFPGRGDKYSKLKWNFNHFTGVDYDNKTQKTSIFKIHGDGKTWAKGVDKENANYDYLMGADIDHKHPEARADIIKWGKWIIDEIGAAGFRFDAVKHIDRGFIAEFVKTVREQTHKPKMFAVGEFWKDSLDDLEEYLSALGTQFSVFDAPLHYNFKQAGDTGVNFELSKVWEGTVVQSRPIDAVTLVDNHDTQVGQSLESWVAAWFKPLAYALILLRPDGYPCVFWGDLYGCLGDNPQKPVSQLADLIRCRKLFAYGELRDVWDHPNCVAWVRTGDEAHDGCAVVLCNGDEGYVSLTFLSCKADAELHRVKKLEIGKEHAGEKWTDVLGWHAGEVTIGEDGWGEFRCPAKSLSVWAKEGGRGREEFGKK</sequence>
<proteinExistence type="inferred from homology"/>
<accession>A0A167GZP3</accession>
<dbReference type="Pfam" id="PF09154">
    <property type="entry name" value="Alpha-amy_C_pro"/>
    <property type="match status" value="1"/>
</dbReference>
<reference evidence="8 9" key="1">
    <citation type="journal article" date="2016" name="Mol. Biol. Evol.">
        <title>Comparative Genomics of Early-Diverging Mushroom-Forming Fungi Provides Insights into the Origins of Lignocellulose Decay Capabilities.</title>
        <authorList>
            <person name="Nagy L.G."/>
            <person name="Riley R."/>
            <person name="Tritt A."/>
            <person name="Adam C."/>
            <person name="Daum C."/>
            <person name="Floudas D."/>
            <person name="Sun H."/>
            <person name="Yadav J.S."/>
            <person name="Pangilinan J."/>
            <person name="Larsson K.H."/>
            <person name="Matsuura K."/>
            <person name="Barry K."/>
            <person name="Labutti K."/>
            <person name="Kuo R."/>
            <person name="Ohm R.A."/>
            <person name="Bhattacharya S.S."/>
            <person name="Shirouzu T."/>
            <person name="Yoshinaga Y."/>
            <person name="Martin F.M."/>
            <person name="Grigoriev I.V."/>
            <person name="Hibbett D.S."/>
        </authorList>
    </citation>
    <scope>NUCLEOTIDE SEQUENCE [LARGE SCALE GENOMIC DNA]</scope>
    <source>
        <strain evidence="8 9">TUFC12733</strain>
    </source>
</reference>
<protein>
    <submittedName>
        <fullName evidence="8">Glycoside hydrolase family 13 protein</fullName>
    </submittedName>
</protein>
<dbReference type="InterPro" id="IPR015237">
    <property type="entry name" value="Alpha-amylase_C_pro"/>
</dbReference>
<evidence type="ECO:0000256" key="6">
    <source>
        <dbReference type="ARBA" id="ARBA00023295"/>
    </source>
</evidence>
<dbReference type="CDD" id="cd11318">
    <property type="entry name" value="AmyAc_bac_fung_AmyA"/>
    <property type="match status" value="1"/>
</dbReference>
<dbReference type="GO" id="GO:0005975">
    <property type="term" value="P:carbohydrate metabolic process"/>
    <property type="evidence" value="ECO:0007669"/>
    <property type="project" value="InterPro"/>
</dbReference>
<keyword evidence="3" id="KW-0479">Metal-binding</keyword>
<comment type="similarity">
    <text evidence="2">Belongs to the glycosyl hydrolase 13 family.</text>
</comment>
<evidence type="ECO:0000256" key="5">
    <source>
        <dbReference type="ARBA" id="ARBA00023277"/>
    </source>
</evidence>
<dbReference type="OrthoDB" id="550577at2759"/>
<evidence type="ECO:0000256" key="3">
    <source>
        <dbReference type="ARBA" id="ARBA00022723"/>
    </source>
</evidence>
<dbReference type="SUPFAM" id="SSF51011">
    <property type="entry name" value="Glycosyl hydrolase domain"/>
    <property type="match status" value="1"/>
</dbReference>
<name>A0A167GZP3_CALVF</name>
<dbReference type="EMBL" id="KV417329">
    <property type="protein sequence ID" value="KZO91076.1"/>
    <property type="molecule type" value="Genomic_DNA"/>
</dbReference>
<dbReference type="STRING" id="1330018.A0A167GZP3"/>
<dbReference type="Gene3D" id="2.40.30.140">
    <property type="match status" value="1"/>
</dbReference>
<dbReference type="InterPro" id="IPR006047">
    <property type="entry name" value="GH13_cat_dom"/>
</dbReference>
<evidence type="ECO:0000256" key="4">
    <source>
        <dbReference type="ARBA" id="ARBA00022801"/>
    </source>
</evidence>
<dbReference type="NCBIfam" id="NF006968">
    <property type="entry name" value="PRK09441.1-1"/>
    <property type="match status" value="1"/>
</dbReference>
<dbReference type="Gene3D" id="3.20.20.80">
    <property type="entry name" value="Glycosidases"/>
    <property type="match status" value="1"/>
</dbReference>
<dbReference type="NCBIfam" id="NF006969">
    <property type="entry name" value="PRK09441.1-2"/>
    <property type="match status" value="1"/>
</dbReference>
<dbReference type="InterPro" id="IPR013780">
    <property type="entry name" value="Glyco_hydro_b"/>
</dbReference>
<dbReference type="AlphaFoldDB" id="A0A167GZP3"/>
<dbReference type="GO" id="GO:0004553">
    <property type="term" value="F:hydrolase activity, hydrolyzing O-glycosyl compounds"/>
    <property type="evidence" value="ECO:0007669"/>
    <property type="project" value="InterPro"/>
</dbReference>
<gene>
    <name evidence="8" type="ORF">CALVIDRAFT_368616</name>
</gene>
<dbReference type="SUPFAM" id="SSF51445">
    <property type="entry name" value="(Trans)glycosidases"/>
    <property type="match status" value="1"/>
</dbReference>
<comment type="cofactor">
    <cofactor evidence="1">
        <name>Ca(2+)</name>
        <dbReference type="ChEBI" id="CHEBI:29108"/>
    </cofactor>
</comment>
<dbReference type="InterPro" id="IPR013776">
    <property type="entry name" value="A-amylase_thermo"/>
</dbReference>
<dbReference type="PIRSF" id="PIRSF001021">
    <property type="entry name" value="Alph-amls_thrmst"/>
    <property type="match status" value="1"/>
</dbReference>